<dbReference type="CDD" id="cd09019">
    <property type="entry name" value="galactose_mutarotase_like"/>
    <property type="match status" value="1"/>
</dbReference>
<dbReference type="InterPro" id="IPR011013">
    <property type="entry name" value="Gal_mutarotase_sf_dom"/>
</dbReference>
<name>A0A011NAG0_9PAST</name>
<dbReference type="GO" id="GO:0005737">
    <property type="term" value="C:cytoplasm"/>
    <property type="evidence" value="ECO:0007669"/>
    <property type="project" value="TreeGrafter"/>
</dbReference>
<dbReference type="InterPro" id="IPR015443">
    <property type="entry name" value="Aldose_1-epimerase"/>
</dbReference>
<dbReference type="InterPro" id="IPR008183">
    <property type="entry name" value="Aldose_1/G6P_1-epimerase"/>
</dbReference>
<dbReference type="UniPathway" id="UPA00242"/>
<protein>
    <recommendedName>
        <fullName evidence="5">Aldose 1-epimerase</fullName>
        <ecNumber evidence="5">5.1.3.3</ecNumber>
    </recommendedName>
</protein>
<dbReference type="STRING" id="1122190.GCA_000621105_01113"/>
<evidence type="ECO:0000313" key="9">
    <source>
        <dbReference type="EMBL" id="EXI61592.1"/>
    </source>
</evidence>
<feature type="binding site" evidence="7">
    <location>
        <position position="226"/>
    </location>
    <ligand>
        <name>beta-D-galactose</name>
        <dbReference type="ChEBI" id="CHEBI:27667"/>
    </ligand>
</feature>
<evidence type="ECO:0000313" key="10">
    <source>
        <dbReference type="Proteomes" id="UP000054123"/>
    </source>
</evidence>
<evidence type="ECO:0000256" key="3">
    <source>
        <dbReference type="ARBA" id="ARBA00023235"/>
    </source>
</evidence>
<dbReference type="Pfam" id="PF01263">
    <property type="entry name" value="Aldose_epim"/>
    <property type="match status" value="1"/>
</dbReference>
<evidence type="ECO:0000256" key="4">
    <source>
        <dbReference type="ARBA" id="ARBA00023277"/>
    </source>
</evidence>
<organism evidence="9 10">
    <name type="scientific">Mannheimia granulomatis</name>
    <dbReference type="NCBI Taxonomy" id="85402"/>
    <lineage>
        <taxon>Bacteria</taxon>
        <taxon>Pseudomonadati</taxon>
        <taxon>Pseudomonadota</taxon>
        <taxon>Gammaproteobacteria</taxon>
        <taxon>Pasteurellales</taxon>
        <taxon>Pasteurellaceae</taxon>
        <taxon>Mannheimia</taxon>
    </lineage>
</organism>
<evidence type="ECO:0000256" key="7">
    <source>
        <dbReference type="PIRSR" id="PIRSR005096-2"/>
    </source>
</evidence>
<reference evidence="9 10" key="1">
    <citation type="journal article" date="2014" name="Genome Announc.">
        <title>Genome Sequence of a Presumptive Mannheimia haemolytica Strain with an A1/A6-Cross-Reactive Serotype from a White-Tailed Deer (Odocoileus virginianus).</title>
        <authorList>
            <person name="Lawrence P.K."/>
            <person name="Bey R.F."/>
            <person name="Wiener B."/>
            <person name="Kittichotirat W."/>
            <person name="Bumgarner R.E."/>
        </authorList>
    </citation>
    <scope>NUCLEOTIDE SEQUENCE [LARGE SCALE GENOMIC DNA]</scope>
    <source>
        <strain evidence="9 10">PKL10</strain>
    </source>
</reference>
<feature type="binding site" evidence="8">
    <location>
        <begin position="61"/>
        <end position="62"/>
    </location>
    <ligand>
        <name>beta-D-galactose</name>
        <dbReference type="ChEBI" id="CHEBI:27667"/>
    </ligand>
</feature>
<dbReference type="GO" id="GO:0006006">
    <property type="term" value="P:glucose metabolic process"/>
    <property type="evidence" value="ECO:0007669"/>
    <property type="project" value="TreeGrafter"/>
</dbReference>
<accession>A0A011NAG0</accession>
<keyword evidence="4 5" id="KW-0119">Carbohydrate metabolism</keyword>
<comment type="pathway">
    <text evidence="1 5">Carbohydrate metabolism; hexose metabolism.</text>
</comment>
<feature type="active site" description="Proton acceptor" evidence="6">
    <location>
        <position position="286"/>
    </location>
</feature>
<feature type="binding site" evidence="8">
    <location>
        <begin position="157"/>
        <end position="159"/>
    </location>
    <ligand>
        <name>beta-D-galactose</name>
        <dbReference type="ChEBI" id="CHEBI:27667"/>
    </ligand>
</feature>
<evidence type="ECO:0000256" key="2">
    <source>
        <dbReference type="ARBA" id="ARBA00006206"/>
    </source>
</evidence>
<gene>
    <name evidence="9" type="ORF">AK33_10235</name>
</gene>
<evidence type="ECO:0000256" key="8">
    <source>
        <dbReference type="PIRSR" id="PIRSR005096-3"/>
    </source>
</evidence>
<dbReference type="PIRSF" id="PIRSF005096">
    <property type="entry name" value="GALM"/>
    <property type="match status" value="1"/>
</dbReference>
<proteinExistence type="inferred from homology"/>
<comment type="caution">
    <text evidence="9">The sequence shown here is derived from an EMBL/GenBank/DDBJ whole genome shotgun (WGS) entry which is preliminary data.</text>
</comment>
<comment type="catalytic activity">
    <reaction evidence="5">
        <text>alpha-D-glucose = beta-D-glucose</text>
        <dbReference type="Rhea" id="RHEA:10264"/>
        <dbReference type="ChEBI" id="CHEBI:15903"/>
        <dbReference type="ChEBI" id="CHEBI:17925"/>
        <dbReference type="EC" id="5.1.3.3"/>
    </reaction>
</comment>
<dbReference type="InterPro" id="IPR047215">
    <property type="entry name" value="Galactose_mutarotase-like"/>
</dbReference>
<dbReference type="PANTHER" id="PTHR10091:SF0">
    <property type="entry name" value="GALACTOSE MUTAROTASE"/>
    <property type="match status" value="1"/>
</dbReference>
<dbReference type="GO" id="GO:0033499">
    <property type="term" value="P:galactose catabolic process via UDP-galactose, Leloir pathway"/>
    <property type="evidence" value="ECO:0007669"/>
    <property type="project" value="TreeGrafter"/>
</dbReference>
<dbReference type="GO" id="GO:0004034">
    <property type="term" value="F:aldose 1-epimerase activity"/>
    <property type="evidence" value="ECO:0007669"/>
    <property type="project" value="UniProtKB-EC"/>
</dbReference>
<dbReference type="InterPro" id="IPR014718">
    <property type="entry name" value="GH-type_carb-bd"/>
</dbReference>
<dbReference type="Gene3D" id="2.70.98.10">
    <property type="match status" value="1"/>
</dbReference>
<dbReference type="Proteomes" id="UP000054123">
    <property type="component" value="Unassembled WGS sequence"/>
</dbReference>
<dbReference type="EC" id="5.1.3.3" evidence="5"/>
<dbReference type="EMBL" id="JANJ01000007">
    <property type="protein sequence ID" value="EXI61592.1"/>
    <property type="molecule type" value="Genomic_DNA"/>
</dbReference>
<dbReference type="NCBIfam" id="NF008277">
    <property type="entry name" value="PRK11055.1"/>
    <property type="match status" value="1"/>
</dbReference>
<dbReference type="OrthoDB" id="9779408at2"/>
<dbReference type="AlphaFoldDB" id="A0A011NAG0"/>
<keyword evidence="10" id="KW-1185">Reference proteome</keyword>
<evidence type="ECO:0000256" key="1">
    <source>
        <dbReference type="ARBA" id="ARBA00005028"/>
    </source>
</evidence>
<comment type="similarity">
    <text evidence="2 5">Belongs to the aldose epimerase family.</text>
</comment>
<dbReference type="GO" id="GO:0030246">
    <property type="term" value="F:carbohydrate binding"/>
    <property type="evidence" value="ECO:0007669"/>
    <property type="project" value="InterPro"/>
</dbReference>
<evidence type="ECO:0000256" key="5">
    <source>
        <dbReference type="PIRNR" id="PIRNR005096"/>
    </source>
</evidence>
<evidence type="ECO:0000256" key="6">
    <source>
        <dbReference type="PIRSR" id="PIRSR005096-1"/>
    </source>
</evidence>
<sequence>MNLFTLENPFLKITLSDLGASWLSCIVKMPNEEREVLVTTSAKNWQKQTAYFGATIGRYANRIANAEYSLNGKTYQLGKNNGNNNLHGGALGGDKVTWKLEDQSEQAVKFSYIFADGEEGFGGEVQATVEYRLEQNELKILFNAKANQDTPLCLTNHAYFNLQGFGDILKHQLMINAEAYLPVDESGVPNAPLKKVDGTSFDFRTAKTIGQDLLKESDQKTVKGYDHAFQLAKNSQNPTACLTVSDLKMELRTSMPALQLYTGNWLKGQPNAKGGEYEDYAGVALEPEFFPNSVNQPELLQFGGITKAGETYQHSISYRFIR</sequence>
<dbReference type="PANTHER" id="PTHR10091">
    <property type="entry name" value="ALDOSE-1-EPIMERASE"/>
    <property type="match status" value="1"/>
</dbReference>
<keyword evidence="3 5" id="KW-0413">Isomerase</keyword>
<dbReference type="PATRIC" id="fig|1450449.3.peg.2041"/>
<dbReference type="SUPFAM" id="SSF74650">
    <property type="entry name" value="Galactose mutarotase-like"/>
    <property type="match status" value="1"/>
</dbReference>
<feature type="active site" description="Proton donor" evidence="6">
    <location>
        <position position="157"/>
    </location>
</feature>
<dbReference type="RefSeq" id="WP_042804127.1">
    <property type="nucleotide sequence ID" value="NZ_AVSP01000005.1"/>
</dbReference>